<keyword evidence="2" id="KW-0472">Membrane</keyword>
<feature type="transmembrane region" description="Helical" evidence="2">
    <location>
        <begin position="99"/>
        <end position="118"/>
    </location>
</feature>
<dbReference type="GeneID" id="98403868"/>
<keyword evidence="2" id="KW-0812">Transmembrane</keyword>
<accession>A0A643FZP5</accession>
<reference evidence="3 4" key="1">
    <citation type="submission" date="2020-10" db="EMBL/GenBank/DDBJ databases">
        <title>Complete genome sequence of Cupriavidus basilensis CCUG 49340T.</title>
        <authorList>
            <person name="Salva-Serra F."/>
            <person name="Donoso R.A."/>
            <person name="Cho K.H."/>
            <person name="Yoo J.A."/>
            <person name="Lee K."/>
            <person name="Yoon S.-H."/>
            <person name="Perez-Pantoja D."/>
            <person name="Moore E.R.B."/>
        </authorList>
    </citation>
    <scope>NUCLEOTIDE SEQUENCE [LARGE SCALE GENOMIC DNA]</scope>
    <source>
        <strain evidence="4">CCUG 49340</strain>
    </source>
</reference>
<dbReference type="AlphaFoldDB" id="A0A643FZP5"/>
<organism evidence="3 4">
    <name type="scientific">Cupriavidus basilensis</name>
    <dbReference type="NCBI Taxonomy" id="68895"/>
    <lineage>
        <taxon>Bacteria</taxon>
        <taxon>Pseudomonadati</taxon>
        <taxon>Pseudomonadota</taxon>
        <taxon>Betaproteobacteria</taxon>
        <taxon>Burkholderiales</taxon>
        <taxon>Burkholderiaceae</taxon>
        <taxon>Cupriavidus</taxon>
    </lineage>
</organism>
<feature type="region of interest" description="Disordered" evidence="1">
    <location>
        <begin position="127"/>
        <end position="148"/>
    </location>
</feature>
<feature type="compositionally biased region" description="Pro residues" evidence="1">
    <location>
        <begin position="137"/>
        <end position="148"/>
    </location>
</feature>
<sequence length="148" mass="15898">MFRADRPSFCRGVLLLLLFAMQLLTPLLHGHLGTPKLHGLHVHTALHGAVNSYSPSASSPSSALPAGSAALIAVEPLEVDVQTAIGPIAFSLHVQAADVLIGLVFAFLLFAARPLPVFRRLPWRQRTPPRWRGSDSRPPPAHAPPLSC</sequence>
<evidence type="ECO:0000256" key="1">
    <source>
        <dbReference type="SAM" id="MobiDB-lite"/>
    </source>
</evidence>
<evidence type="ECO:0000313" key="4">
    <source>
        <dbReference type="Proteomes" id="UP000397656"/>
    </source>
</evidence>
<dbReference type="EMBL" id="CP062804">
    <property type="protein sequence ID" value="QOT80384.1"/>
    <property type="molecule type" value="Genomic_DNA"/>
</dbReference>
<proteinExistence type="predicted"/>
<gene>
    <name evidence="3" type="ORF">F7R26_023325</name>
</gene>
<dbReference type="RefSeq" id="WP_150984235.1">
    <property type="nucleotide sequence ID" value="NZ_CP062804.1"/>
</dbReference>
<keyword evidence="2" id="KW-1133">Transmembrane helix</keyword>
<protein>
    <submittedName>
        <fullName evidence="3">Uncharacterized protein</fullName>
    </submittedName>
</protein>
<evidence type="ECO:0000313" key="3">
    <source>
        <dbReference type="EMBL" id="QOT80384.1"/>
    </source>
</evidence>
<name>A0A643FZP5_9BURK</name>
<dbReference type="Proteomes" id="UP000397656">
    <property type="component" value="Chromosome 2"/>
</dbReference>
<evidence type="ECO:0000256" key="2">
    <source>
        <dbReference type="SAM" id="Phobius"/>
    </source>
</evidence>